<dbReference type="InterPro" id="IPR004358">
    <property type="entry name" value="Sig_transdc_His_kin-like_C"/>
</dbReference>
<keyword evidence="3" id="KW-0597">Phosphoprotein</keyword>
<evidence type="ECO:0000256" key="2">
    <source>
        <dbReference type="ARBA" id="ARBA00012438"/>
    </source>
</evidence>
<dbReference type="PROSITE" id="PS50109">
    <property type="entry name" value="HIS_KIN"/>
    <property type="match status" value="1"/>
</dbReference>
<keyword evidence="6" id="KW-1185">Reference proteome</keyword>
<dbReference type="SUPFAM" id="SSF55874">
    <property type="entry name" value="ATPase domain of HSP90 chaperone/DNA topoisomerase II/histidine kinase"/>
    <property type="match status" value="1"/>
</dbReference>
<evidence type="ECO:0000256" key="1">
    <source>
        <dbReference type="ARBA" id="ARBA00000085"/>
    </source>
</evidence>
<evidence type="ECO:0000313" key="5">
    <source>
        <dbReference type="EMBL" id="OGX89541.1"/>
    </source>
</evidence>
<organism evidence="5 6">
    <name type="scientific">Hymenobacter lapidarius</name>
    <dbReference type="NCBI Taxonomy" id="1908237"/>
    <lineage>
        <taxon>Bacteria</taxon>
        <taxon>Pseudomonadati</taxon>
        <taxon>Bacteroidota</taxon>
        <taxon>Cytophagia</taxon>
        <taxon>Cytophagales</taxon>
        <taxon>Hymenobacteraceae</taxon>
        <taxon>Hymenobacter</taxon>
    </lineage>
</organism>
<comment type="catalytic activity">
    <reaction evidence="1">
        <text>ATP + protein L-histidine = ADP + protein N-phospho-L-histidine.</text>
        <dbReference type="EC" id="2.7.13.3"/>
    </reaction>
</comment>
<dbReference type="EMBL" id="MDZB01000011">
    <property type="protein sequence ID" value="OGX89541.1"/>
    <property type="molecule type" value="Genomic_DNA"/>
</dbReference>
<dbReference type="AlphaFoldDB" id="A0A1G1TF92"/>
<evidence type="ECO:0000256" key="3">
    <source>
        <dbReference type="ARBA" id="ARBA00022553"/>
    </source>
</evidence>
<dbReference type="InterPro" id="IPR003661">
    <property type="entry name" value="HisK_dim/P_dom"/>
</dbReference>
<name>A0A1G1TF92_9BACT</name>
<evidence type="ECO:0000259" key="4">
    <source>
        <dbReference type="PROSITE" id="PS50109"/>
    </source>
</evidence>
<dbReference type="InterPro" id="IPR003594">
    <property type="entry name" value="HATPase_dom"/>
</dbReference>
<dbReference type="EC" id="2.7.13.3" evidence="2"/>
<evidence type="ECO:0000313" key="6">
    <source>
        <dbReference type="Proteomes" id="UP000176294"/>
    </source>
</evidence>
<dbReference type="STRING" id="1908237.BEN47_06570"/>
<sequence length="318" mass="34900">MLVLGLLGRNIYLKQRANRTLNVKNAQIAHQRDRLDHALSRLKATQSQLVQSEKMVALAALTAGVAHEIQNPLNFVNNFSELSLELLAELEEEQQQPFLNLVLASELFNDLKQNLRKIHQHGGRAAAIVKGMLEHGHAENGQRQTVDLNALCEEYLRLAYHGLQSRHRTFTVARTLDLDPHLGQLHVVPQEMGRVLLNLFTNAFYAVHQKAEATGGAYAPAIGVRTRSLNGQVEVVVRDNGLGIAPAVMDKIFDPFFTTKPPGEGTGLGLWLSYDIIANGYGGTLVARSEEGAFTEFVLTLPQAHAVAKPATAATVQQ</sequence>
<protein>
    <recommendedName>
        <fullName evidence="2">histidine kinase</fullName>
        <ecNumber evidence="2">2.7.13.3</ecNumber>
    </recommendedName>
</protein>
<gene>
    <name evidence="5" type="ORF">BEN47_06570</name>
</gene>
<dbReference type="Proteomes" id="UP000176294">
    <property type="component" value="Unassembled WGS sequence"/>
</dbReference>
<dbReference type="PANTHER" id="PTHR43065">
    <property type="entry name" value="SENSOR HISTIDINE KINASE"/>
    <property type="match status" value="1"/>
</dbReference>
<dbReference type="RefSeq" id="WP_070724194.1">
    <property type="nucleotide sequence ID" value="NZ_MDZB01000011.1"/>
</dbReference>
<dbReference type="SUPFAM" id="SSF47384">
    <property type="entry name" value="Homodimeric domain of signal transducing histidine kinase"/>
    <property type="match status" value="1"/>
</dbReference>
<feature type="domain" description="Histidine kinase" evidence="4">
    <location>
        <begin position="64"/>
        <end position="305"/>
    </location>
</feature>
<dbReference type="SMART" id="SM00388">
    <property type="entry name" value="HisKA"/>
    <property type="match status" value="1"/>
</dbReference>
<reference evidence="5 6" key="1">
    <citation type="submission" date="2016-08" db="EMBL/GenBank/DDBJ databases">
        <title>Hymenobacter coccineus sp. nov., Hymenobacter lapidarius sp. nov. and Hymenobacter glacialis sp. nov., isolated from Antarctic soil.</title>
        <authorList>
            <person name="Sedlacek I."/>
            <person name="Kralova S."/>
            <person name="Kyrova K."/>
            <person name="Maslanova I."/>
            <person name="Stankova E."/>
            <person name="Vrbovska V."/>
            <person name="Nemec M."/>
            <person name="Bartak M."/>
            <person name="Svec P."/>
            <person name="Busse H.-J."/>
            <person name="Pantucek R."/>
        </authorList>
    </citation>
    <scope>NUCLEOTIDE SEQUENCE [LARGE SCALE GENOMIC DNA]</scope>
    <source>
        <strain evidence="5 6">CCM 8643</strain>
    </source>
</reference>
<dbReference type="InterPro" id="IPR036890">
    <property type="entry name" value="HATPase_C_sf"/>
</dbReference>
<dbReference type="InterPro" id="IPR005467">
    <property type="entry name" value="His_kinase_dom"/>
</dbReference>
<dbReference type="Gene3D" id="3.30.565.10">
    <property type="entry name" value="Histidine kinase-like ATPase, C-terminal domain"/>
    <property type="match status" value="1"/>
</dbReference>
<dbReference type="PANTHER" id="PTHR43065:SF42">
    <property type="entry name" value="TWO-COMPONENT SENSOR PPRA"/>
    <property type="match status" value="1"/>
</dbReference>
<dbReference type="Pfam" id="PF02518">
    <property type="entry name" value="HATPase_c"/>
    <property type="match status" value="1"/>
</dbReference>
<comment type="caution">
    <text evidence="5">The sequence shown here is derived from an EMBL/GenBank/DDBJ whole genome shotgun (WGS) entry which is preliminary data.</text>
</comment>
<dbReference type="SMART" id="SM00387">
    <property type="entry name" value="HATPase_c"/>
    <property type="match status" value="1"/>
</dbReference>
<dbReference type="Gene3D" id="1.10.287.130">
    <property type="match status" value="1"/>
</dbReference>
<proteinExistence type="predicted"/>
<dbReference type="GO" id="GO:0000155">
    <property type="term" value="F:phosphorelay sensor kinase activity"/>
    <property type="evidence" value="ECO:0007669"/>
    <property type="project" value="InterPro"/>
</dbReference>
<accession>A0A1G1TF92</accession>
<dbReference type="PRINTS" id="PR00344">
    <property type="entry name" value="BCTRLSENSOR"/>
</dbReference>
<dbReference type="InterPro" id="IPR036097">
    <property type="entry name" value="HisK_dim/P_sf"/>
</dbReference>